<proteinExistence type="predicted"/>
<dbReference type="RefSeq" id="WP_323305094.1">
    <property type="nucleotide sequence ID" value="NZ_JAYGHX010000003.1"/>
</dbReference>
<feature type="repeat" description="Lumazine-binding" evidence="10">
    <location>
        <begin position="1"/>
        <end position="90"/>
    </location>
</feature>
<dbReference type="InterPro" id="IPR017938">
    <property type="entry name" value="Riboflavin_synthase-like_b-brl"/>
</dbReference>
<dbReference type="GO" id="GO:0004746">
    <property type="term" value="F:riboflavin synthase activity"/>
    <property type="evidence" value="ECO:0007669"/>
    <property type="project" value="UniProtKB-EC"/>
</dbReference>
<dbReference type="NCBIfam" id="NF006767">
    <property type="entry name" value="PRK09289.1"/>
    <property type="match status" value="1"/>
</dbReference>
<evidence type="ECO:0000256" key="10">
    <source>
        <dbReference type="PROSITE-ProRule" id="PRU00524"/>
    </source>
</evidence>
<evidence type="ECO:0000313" key="12">
    <source>
        <dbReference type="EMBL" id="MEA5391050.1"/>
    </source>
</evidence>
<accession>A0ABU5RTE0</accession>
<comment type="caution">
    <text evidence="12">The sequence shown here is derived from an EMBL/GenBank/DDBJ whole genome shotgun (WGS) entry which is preliminary data.</text>
</comment>
<evidence type="ECO:0000256" key="2">
    <source>
        <dbReference type="ARBA" id="ARBA00002803"/>
    </source>
</evidence>
<dbReference type="NCBIfam" id="TIGR00187">
    <property type="entry name" value="ribE"/>
    <property type="match status" value="1"/>
</dbReference>
<dbReference type="Pfam" id="PF00677">
    <property type="entry name" value="Lum_binding"/>
    <property type="match status" value="2"/>
</dbReference>
<dbReference type="PROSITE" id="PS51177">
    <property type="entry name" value="LUMAZINE_BIND"/>
    <property type="match status" value="2"/>
</dbReference>
<feature type="domain" description="Lumazine-binding" evidence="11">
    <location>
        <begin position="1"/>
        <end position="90"/>
    </location>
</feature>
<reference evidence="12 13" key="1">
    <citation type="submission" date="2023-12" db="EMBL/GenBank/DDBJ databases">
        <title>Baltic Sea Cyanobacteria.</title>
        <authorList>
            <person name="Delbaje E."/>
            <person name="Fewer D.P."/>
            <person name="Shishido T.K."/>
        </authorList>
    </citation>
    <scope>NUCLEOTIDE SEQUENCE [LARGE SCALE GENOMIC DNA]</scope>
    <source>
        <strain evidence="12 13">UHCC 0139</strain>
    </source>
</reference>
<evidence type="ECO:0000256" key="8">
    <source>
        <dbReference type="ARBA" id="ARBA00022737"/>
    </source>
</evidence>
<evidence type="ECO:0000256" key="7">
    <source>
        <dbReference type="ARBA" id="ARBA00022679"/>
    </source>
</evidence>
<keyword evidence="8" id="KW-0677">Repeat</keyword>
<keyword evidence="13" id="KW-1185">Reference proteome</keyword>
<evidence type="ECO:0000256" key="4">
    <source>
        <dbReference type="ARBA" id="ARBA00012827"/>
    </source>
</evidence>
<dbReference type="Gene3D" id="2.40.30.20">
    <property type="match status" value="2"/>
</dbReference>
<keyword evidence="7 12" id="KW-0808">Transferase</keyword>
<dbReference type="CDD" id="cd00402">
    <property type="entry name" value="Riboflavin_synthase_like"/>
    <property type="match status" value="1"/>
</dbReference>
<dbReference type="SUPFAM" id="SSF63380">
    <property type="entry name" value="Riboflavin synthase domain-like"/>
    <property type="match status" value="2"/>
</dbReference>
<keyword evidence="6" id="KW-0686">Riboflavin biosynthesis</keyword>
<dbReference type="PIRSF" id="PIRSF000498">
    <property type="entry name" value="Riboflavin_syn_A"/>
    <property type="match status" value="1"/>
</dbReference>
<dbReference type="InterPro" id="IPR026017">
    <property type="entry name" value="Lumazine-bd_dom"/>
</dbReference>
<evidence type="ECO:0000256" key="1">
    <source>
        <dbReference type="ARBA" id="ARBA00000968"/>
    </source>
</evidence>
<dbReference type="Proteomes" id="UP001304461">
    <property type="component" value="Unassembled WGS sequence"/>
</dbReference>
<dbReference type="EMBL" id="JAYGHX010000003">
    <property type="protein sequence ID" value="MEA5391050.1"/>
    <property type="molecule type" value="Genomic_DNA"/>
</dbReference>
<evidence type="ECO:0000259" key="11">
    <source>
        <dbReference type="PROSITE" id="PS51177"/>
    </source>
</evidence>
<evidence type="ECO:0000256" key="9">
    <source>
        <dbReference type="NCBIfam" id="TIGR00187"/>
    </source>
</evidence>
<feature type="domain" description="Lumazine-binding" evidence="11">
    <location>
        <begin position="91"/>
        <end position="190"/>
    </location>
</feature>
<evidence type="ECO:0000313" key="13">
    <source>
        <dbReference type="Proteomes" id="UP001304461"/>
    </source>
</evidence>
<dbReference type="InterPro" id="IPR023366">
    <property type="entry name" value="ATP_synth_asu-like_sf"/>
</dbReference>
<comment type="catalytic activity">
    <reaction evidence="1">
        <text>2 6,7-dimethyl-8-(1-D-ribityl)lumazine + H(+) = 5-amino-6-(D-ribitylamino)uracil + riboflavin</text>
        <dbReference type="Rhea" id="RHEA:20772"/>
        <dbReference type="ChEBI" id="CHEBI:15378"/>
        <dbReference type="ChEBI" id="CHEBI:15934"/>
        <dbReference type="ChEBI" id="CHEBI:57986"/>
        <dbReference type="ChEBI" id="CHEBI:58201"/>
        <dbReference type="EC" id="2.5.1.9"/>
    </reaction>
</comment>
<name>A0ABU5RTE0_9CYAN</name>
<dbReference type="PANTHER" id="PTHR21098">
    <property type="entry name" value="RIBOFLAVIN SYNTHASE ALPHA CHAIN"/>
    <property type="match status" value="1"/>
</dbReference>
<protein>
    <recommendedName>
        <fullName evidence="5 9">Riboflavin synthase</fullName>
        <ecNumber evidence="4 9">2.5.1.9</ecNumber>
    </recommendedName>
</protein>
<dbReference type="PANTHER" id="PTHR21098:SF12">
    <property type="entry name" value="RIBOFLAVIN SYNTHASE"/>
    <property type="match status" value="1"/>
</dbReference>
<evidence type="ECO:0000256" key="3">
    <source>
        <dbReference type="ARBA" id="ARBA00004887"/>
    </source>
</evidence>
<dbReference type="EC" id="2.5.1.9" evidence="4 9"/>
<sequence length="212" mass="22441">MFTGLVQAIGRLERSPAGVRVRTDLGPLALGDSVAVDGVCLTVADLLADGFRADVSEETLGRSTLAERAASGGRVNLEPALRLSDRLGGHLVSGHVDGLGEITAIERQPGSWRLEVAWQEPAYGRYVCEKASVALDGISLTVAGCEPDGSHFWIAVIPTTWSGTTLAGRRVGDRVNLEADLLAKYTERLLRPAATSPQATLSSAWLAEHGWG</sequence>
<feature type="repeat" description="Lumazine-binding" evidence="10">
    <location>
        <begin position="91"/>
        <end position="190"/>
    </location>
</feature>
<organism evidence="12 13">
    <name type="scientific">Cyanobium gracile UHCC 0139</name>
    <dbReference type="NCBI Taxonomy" id="3110308"/>
    <lineage>
        <taxon>Bacteria</taxon>
        <taxon>Bacillati</taxon>
        <taxon>Cyanobacteriota</taxon>
        <taxon>Cyanophyceae</taxon>
        <taxon>Synechococcales</taxon>
        <taxon>Prochlorococcaceae</taxon>
        <taxon>Cyanobium</taxon>
    </lineage>
</organism>
<dbReference type="InterPro" id="IPR001783">
    <property type="entry name" value="Lumazine-bd"/>
</dbReference>
<evidence type="ECO:0000256" key="5">
    <source>
        <dbReference type="ARBA" id="ARBA00013950"/>
    </source>
</evidence>
<comment type="function">
    <text evidence="2">Catalyzes the dismutation of two molecules of 6,7-dimethyl-8-ribityllumazine, resulting in the formation of riboflavin and 5-amino-6-(D-ribitylamino)uracil.</text>
</comment>
<comment type="pathway">
    <text evidence="3">Cofactor biosynthesis; riboflavin biosynthesis; riboflavin from 2-hydroxy-3-oxobutyl phosphate and 5-amino-6-(D-ribitylamino)uracil: step 2/2.</text>
</comment>
<gene>
    <name evidence="12" type="ORF">VB738_07215</name>
</gene>
<evidence type="ECO:0000256" key="6">
    <source>
        <dbReference type="ARBA" id="ARBA00022619"/>
    </source>
</evidence>